<dbReference type="Proteomes" id="UP001159363">
    <property type="component" value="Chromosome 6"/>
</dbReference>
<organism evidence="1 2">
    <name type="scientific">Dryococelus australis</name>
    <dbReference type="NCBI Taxonomy" id="614101"/>
    <lineage>
        <taxon>Eukaryota</taxon>
        <taxon>Metazoa</taxon>
        <taxon>Ecdysozoa</taxon>
        <taxon>Arthropoda</taxon>
        <taxon>Hexapoda</taxon>
        <taxon>Insecta</taxon>
        <taxon>Pterygota</taxon>
        <taxon>Neoptera</taxon>
        <taxon>Polyneoptera</taxon>
        <taxon>Phasmatodea</taxon>
        <taxon>Verophasmatodea</taxon>
        <taxon>Anareolatae</taxon>
        <taxon>Phasmatidae</taxon>
        <taxon>Eurycanthinae</taxon>
        <taxon>Dryococelus</taxon>
    </lineage>
</organism>
<dbReference type="EMBL" id="JARBHB010000007">
    <property type="protein sequence ID" value="KAJ8879186.1"/>
    <property type="molecule type" value="Genomic_DNA"/>
</dbReference>
<evidence type="ECO:0000313" key="1">
    <source>
        <dbReference type="EMBL" id="KAJ8879186.1"/>
    </source>
</evidence>
<proteinExistence type="predicted"/>
<gene>
    <name evidence="1" type="ORF">PR048_019792</name>
</gene>
<evidence type="ECO:0000313" key="2">
    <source>
        <dbReference type="Proteomes" id="UP001159363"/>
    </source>
</evidence>
<sequence length="119" mass="13117">MNDIELLNVVDIFLLQESMSSPICRETVGKEKPPNYVMKFASLPPASSSTRHHSLRTYHQVQAWEGNVFQLNIWAGPSNRDNTCLSHTLYPLNQATCCISHVVGAKETASEIVSASEAG</sequence>
<reference evidence="1 2" key="1">
    <citation type="submission" date="2023-02" db="EMBL/GenBank/DDBJ databases">
        <title>LHISI_Scaffold_Assembly.</title>
        <authorList>
            <person name="Stuart O.P."/>
            <person name="Cleave R."/>
            <person name="Magrath M.J.L."/>
            <person name="Mikheyev A.S."/>
        </authorList>
    </citation>
    <scope>NUCLEOTIDE SEQUENCE [LARGE SCALE GENOMIC DNA]</scope>
    <source>
        <strain evidence="1">Daus_M_001</strain>
        <tissue evidence="1">Leg muscle</tissue>
    </source>
</reference>
<protein>
    <submittedName>
        <fullName evidence="1">Uncharacterized protein</fullName>
    </submittedName>
</protein>
<keyword evidence="2" id="KW-1185">Reference proteome</keyword>
<accession>A0ABQ9H4Q2</accession>
<comment type="caution">
    <text evidence="1">The sequence shown here is derived from an EMBL/GenBank/DDBJ whole genome shotgun (WGS) entry which is preliminary data.</text>
</comment>
<name>A0ABQ9H4Q2_9NEOP</name>